<organism evidence="8 9">
    <name type="scientific">Penicillium olsonii</name>
    <dbReference type="NCBI Taxonomy" id="99116"/>
    <lineage>
        <taxon>Eukaryota</taxon>
        <taxon>Fungi</taxon>
        <taxon>Dikarya</taxon>
        <taxon>Ascomycota</taxon>
        <taxon>Pezizomycotina</taxon>
        <taxon>Eurotiomycetes</taxon>
        <taxon>Eurotiomycetidae</taxon>
        <taxon>Eurotiales</taxon>
        <taxon>Aspergillaceae</taxon>
        <taxon>Penicillium</taxon>
    </lineage>
</organism>
<feature type="transmembrane region" description="Helical" evidence="6">
    <location>
        <begin position="428"/>
        <end position="455"/>
    </location>
</feature>
<dbReference type="PANTHER" id="PTHR23502:SF23">
    <property type="entry name" value="FLUCONAZOLE RESISTANCE PROTEIN 1"/>
    <property type="match status" value="1"/>
</dbReference>
<dbReference type="GO" id="GO:1990961">
    <property type="term" value="P:xenobiotic detoxification by transmembrane export across the plasma membrane"/>
    <property type="evidence" value="ECO:0007669"/>
    <property type="project" value="TreeGrafter"/>
</dbReference>
<dbReference type="PANTHER" id="PTHR23502">
    <property type="entry name" value="MAJOR FACILITATOR SUPERFAMILY"/>
    <property type="match status" value="1"/>
</dbReference>
<dbReference type="InterPro" id="IPR036259">
    <property type="entry name" value="MFS_trans_sf"/>
</dbReference>
<dbReference type="OrthoDB" id="3357846at2759"/>
<feature type="transmembrane region" description="Helical" evidence="6">
    <location>
        <begin position="403"/>
        <end position="422"/>
    </location>
</feature>
<dbReference type="InterPro" id="IPR011701">
    <property type="entry name" value="MFS"/>
</dbReference>
<feature type="transmembrane region" description="Helical" evidence="6">
    <location>
        <begin position="179"/>
        <end position="196"/>
    </location>
</feature>
<dbReference type="Gene3D" id="1.20.1250.20">
    <property type="entry name" value="MFS general substrate transporter like domains"/>
    <property type="match status" value="1"/>
</dbReference>
<dbReference type="CDD" id="cd17323">
    <property type="entry name" value="MFS_Tpo1_MDR_like"/>
    <property type="match status" value="1"/>
</dbReference>
<dbReference type="PROSITE" id="PS50850">
    <property type="entry name" value="MFS"/>
    <property type="match status" value="1"/>
</dbReference>
<evidence type="ECO:0000313" key="8">
    <source>
        <dbReference type="EMBL" id="CAG8098256.1"/>
    </source>
</evidence>
<feature type="transmembrane region" description="Helical" evidence="6">
    <location>
        <begin position="271"/>
        <end position="295"/>
    </location>
</feature>
<evidence type="ECO:0000256" key="4">
    <source>
        <dbReference type="ARBA" id="ARBA00023136"/>
    </source>
</evidence>
<keyword evidence="2 6" id="KW-0812">Transmembrane</keyword>
<protein>
    <recommendedName>
        <fullName evidence="7">Major facilitator superfamily (MFS) profile domain-containing protein</fullName>
    </recommendedName>
</protein>
<dbReference type="InterPro" id="IPR020846">
    <property type="entry name" value="MFS_dom"/>
</dbReference>
<evidence type="ECO:0000256" key="6">
    <source>
        <dbReference type="SAM" id="Phobius"/>
    </source>
</evidence>
<reference evidence="8" key="1">
    <citation type="submission" date="2021-07" db="EMBL/GenBank/DDBJ databases">
        <authorList>
            <person name="Branca A.L. A."/>
        </authorList>
    </citation>
    <scope>NUCLEOTIDE SEQUENCE</scope>
</reference>
<dbReference type="GO" id="GO:0005886">
    <property type="term" value="C:plasma membrane"/>
    <property type="evidence" value="ECO:0007669"/>
    <property type="project" value="TreeGrafter"/>
</dbReference>
<evidence type="ECO:0000256" key="5">
    <source>
        <dbReference type="SAM" id="MobiDB-lite"/>
    </source>
</evidence>
<evidence type="ECO:0000256" key="1">
    <source>
        <dbReference type="ARBA" id="ARBA00004141"/>
    </source>
</evidence>
<feature type="transmembrane region" description="Helical" evidence="6">
    <location>
        <begin position="108"/>
        <end position="128"/>
    </location>
</feature>
<feature type="transmembrane region" description="Helical" evidence="6">
    <location>
        <begin position="148"/>
        <end position="167"/>
    </location>
</feature>
<evidence type="ECO:0000256" key="2">
    <source>
        <dbReference type="ARBA" id="ARBA00022692"/>
    </source>
</evidence>
<feature type="compositionally biased region" description="Polar residues" evidence="5">
    <location>
        <begin position="40"/>
        <end position="55"/>
    </location>
</feature>
<gene>
    <name evidence="8" type="ORF">POLS_LOCUS4599</name>
</gene>
<dbReference type="GO" id="GO:0015244">
    <property type="term" value="F:fluconazole transmembrane transporter activity"/>
    <property type="evidence" value="ECO:0007669"/>
    <property type="project" value="TreeGrafter"/>
</dbReference>
<sequence>MSSLWGTTLHTLWHLPCPASQLYQWDEEWLLIKNSQSRVSNTDDLSDANTPTNPDGANYHDLEKGDDANNLPNHSRRDDTFESKSYLVDWIPHNDHEDPQNWSLCKKLFALFQIYIYNFTIYMGGAIFSSSENGIQHEFGVNHTVSGLGFALYLIGYGVGLLLFSPLSEIPTIGRNPPYMISLIIFVILCVPTALTKSYAGLLVLRFLLGFFGSPCLATGGATLGDMFPLTKLPFAMLFWAIAMTTGPAAAPVIGGFSVVGKGWRWTSWEILWAAGPVCILMVLFLPETSGATILHHRAKRIRAHTGDERYYSHGRRIRRKRQFAKFPSKRSSLCYAIFYSFFESFPHVYGEMYGFASGPQGLPFLSITVGTLVAAVGYMSYNYFIVERRIHAGISPSPEDRLFLALFSTPLMPIGLFIFAWTSRADIHWIVSCIGVAINTCGLITMYQCVFMYLPLAYPQYAASLFAGNDFVRSAMAGGAVLFGRPLFANLGVGKGVSHPRGSRGWTYPGYLYPVLVW</sequence>
<evidence type="ECO:0000259" key="7">
    <source>
        <dbReference type="PROSITE" id="PS50850"/>
    </source>
</evidence>
<feature type="transmembrane region" description="Helical" evidence="6">
    <location>
        <begin position="363"/>
        <end position="382"/>
    </location>
</feature>
<proteinExistence type="predicted"/>
<comment type="caution">
    <text evidence="8">The sequence shown here is derived from an EMBL/GenBank/DDBJ whole genome shotgun (WGS) entry which is preliminary data.</text>
</comment>
<name>A0A9W4HRK7_PENOL</name>
<dbReference type="SUPFAM" id="SSF103473">
    <property type="entry name" value="MFS general substrate transporter"/>
    <property type="match status" value="1"/>
</dbReference>
<keyword evidence="3 6" id="KW-1133">Transmembrane helix</keyword>
<evidence type="ECO:0000256" key="3">
    <source>
        <dbReference type="ARBA" id="ARBA00022989"/>
    </source>
</evidence>
<feature type="transmembrane region" description="Helical" evidence="6">
    <location>
        <begin position="324"/>
        <end position="343"/>
    </location>
</feature>
<dbReference type="Pfam" id="PF07690">
    <property type="entry name" value="MFS_1"/>
    <property type="match status" value="1"/>
</dbReference>
<accession>A0A9W4HRK7</accession>
<evidence type="ECO:0000313" key="9">
    <source>
        <dbReference type="Proteomes" id="UP001153618"/>
    </source>
</evidence>
<feature type="domain" description="Major facilitator superfamily (MFS) profile" evidence="7">
    <location>
        <begin position="110"/>
        <end position="519"/>
    </location>
</feature>
<feature type="transmembrane region" description="Helical" evidence="6">
    <location>
        <begin position="237"/>
        <end position="259"/>
    </location>
</feature>
<dbReference type="AlphaFoldDB" id="A0A9W4HRK7"/>
<dbReference type="Proteomes" id="UP001153618">
    <property type="component" value="Unassembled WGS sequence"/>
</dbReference>
<feature type="transmembrane region" description="Helical" evidence="6">
    <location>
        <begin position="202"/>
        <end position="225"/>
    </location>
</feature>
<keyword evidence="4 6" id="KW-0472">Membrane</keyword>
<keyword evidence="9" id="KW-1185">Reference proteome</keyword>
<comment type="subcellular location">
    <subcellularLocation>
        <location evidence="1">Membrane</location>
        <topology evidence="1">Multi-pass membrane protein</topology>
    </subcellularLocation>
</comment>
<dbReference type="EMBL" id="CAJVOS010000023">
    <property type="protein sequence ID" value="CAG8098256.1"/>
    <property type="molecule type" value="Genomic_DNA"/>
</dbReference>
<feature type="compositionally biased region" description="Basic and acidic residues" evidence="5">
    <location>
        <begin position="58"/>
        <end position="67"/>
    </location>
</feature>
<feature type="region of interest" description="Disordered" evidence="5">
    <location>
        <begin position="40"/>
        <end position="77"/>
    </location>
</feature>